<reference evidence="1 2" key="1">
    <citation type="submission" date="2015-06" db="EMBL/GenBank/DDBJ databases">
        <title>Cloning and characterization of the uncialamcin biosynthetic gene cluster.</title>
        <authorList>
            <person name="Yan X."/>
            <person name="Huang T."/>
            <person name="Ge H."/>
            <person name="Shen B."/>
        </authorList>
    </citation>
    <scope>NUCLEOTIDE SEQUENCE [LARGE SCALE GENOMIC DNA]</scope>
    <source>
        <strain evidence="1 2">DCA2648</strain>
    </source>
</reference>
<comment type="caution">
    <text evidence="1">The sequence shown here is derived from an EMBL/GenBank/DDBJ whole genome shotgun (WGS) entry which is preliminary data.</text>
</comment>
<accession>A0A1Q4V7R1</accession>
<organism evidence="1 2">
    <name type="scientific">Streptomyces uncialis</name>
    <dbReference type="NCBI Taxonomy" id="1048205"/>
    <lineage>
        <taxon>Bacteria</taxon>
        <taxon>Bacillati</taxon>
        <taxon>Actinomycetota</taxon>
        <taxon>Actinomycetes</taxon>
        <taxon>Kitasatosporales</taxon>
        <taxon>Streptomycetaceae</taxon>
        <taxon>Streptomyces</taxon>
    </lineage>
</organism>
<proteinExistence type="predicted"/>
<evidence type="ECO:0000313" key="2">
    <source>
        <dbReference type="Proteomes" id="UP000186455"/>
    </source>
</evidence>
<dbReference type="Proteomes" id="UP000186455">
    <property type="component" value="Unassembled WGS sequence"/>
</dbReference>
<dbReference type="STRING" id="1048205.AB852_14130"/>
<dbReference type="Pfam" id="PF10604">
    <property type="entry name" value="Polyketide_cyc2"/>
    <property type="match status" value="1"/>
</dbReference>
<protein>
    <submittedName>
        <fullName evidence="1">Polyketide cyclase</fullName>
    </submittedName>
</protein>
<dbReference type="Gene3D" id="3.30.530.20">
    <property type="match status" value="1"/>
</dbReference>
<keyword evidence="2" id="KW-1185">Reference proteome</keyword>
<dbReference type="InterPro" id="IPR023393">
    <property type="entry name" value="START-like_dom_sf"/>
</dbReference>
<sequence>MAVRHQLIRRPPAEVWAVLADGSRYGEWVVGPDSSRQTDGDWPRTGATLEYTVRLGPWSGAGRTVVRDVEPPRRIELEAESGRLGTARIAIEVRPWGENSLVIVDEHPLRGPGGRLHNTALDSLLQLRNRKMLSRLADVVESTSPRSAERT</sequence>
<dbReference type="EMBL" id="LFBV01000003">
    <property type="protein sequence ID" value="OKH93847.1"/>
    <property type="molecule type" value="Genomic_DNA"/>
</dbReference>
<evidence type="ECO:0000313" key="1">
    <source>
        <dbReference type="EMBL" id="OKH93847.1"/>
    </source>
</evidence>
<dbReference type="InterPro" id="IPR019587">
    <property type="entry name" value="Polyketide_cyclase/dehydratase"/>
</dbReference>
<dbReference type="CDD" id="cd07812">
    <property type="entry name" value="SRPBCC"/>
    <property type="match status" value="1"/>
</dbReference>
<gene>
    <name evidence="1" type="ORF">AB852_14130</name>
</gene>
<dbReference type="RefSeq" id="WP_073788029.1">
    <property type="nucleotide sequence ID" value="NZ_CP109290.1"/>
</dbReference>
<dbReference type="SUPFAM" id="SSF55961">
    <property type="entry name" value="Bet v1-like"/>
    <property type="match status" value="1"/>
</dbReference>
<name>A0A1Q4V7R1_9ACTN</name>
<dbReference type="AlphaFoldDB" id="A0A1Q4V7R1"/>